<evidence type="ECO:0000259" key="4">
    <source>
        <dbReference type="PROSITE" id="PS51699"/>
    </source>
</evidence>
<feature type="compositionally biased region" description="Low complexity" evidence="1">
    <location>
        <begin position="32"/>
        <end position="43"/>
    </location>
</feature>
<reference evidence="5" key="1">
    <citation type="journal article" date="2020" name="Cell">
        <title>Large-Scale Comparative Analyses of Tick Genomes Elucidate Their Genetic Diversity and Vector Capacities.</title>
        <authorList>
            <consortium name="Tick Genome and Microbiome Consortium (TIGMIC)"/>
            <person name="Jia N."/>
            <person name="Wang J."/>
            <person name="Shi W."/>
            <person name="Du L."/>
            <person name="Sun Y."/>
            <person name="Zhan W."/>
            <person name="Jiang J.F."/>
            <person name="Wang Q."/>
            <person name="Zhang B."/>
            <person name="Ji P."/>
            <person name="Bell-Sakyi L."/>
            <person name="Cui X.M."/>
            <person name="Yuan T.T."/>
            <person name="Jiang B.G."/>
            <person name="Yang W.F."/>
            <person name="Lam T.T."/>
            <person name="Chang Q.C."/>
            <person name="Ding S.J."/>
            <person name="Wang X.J."/>
            <person name="Zhu J.G."/>
            <person name="Ruan X.D."/>
            <person name="Zhao L."/>
            <person name="Wei J.T."/>
            <person name="Ye R.Z."/>
            <person name="Que T.C."/>
            <person name="Du C.H."/>
            <person name="Zhou Y.H."/>
            <person name="Cheng J.X."/>
            <person name="Dai P.F."/>
            <person name="Guo W.B."/>
            <person name="Han X.H."/>
            <person name="Huang E.J."/>
            <person name="Li L.F."/>
            <person name="Wei W."/>
            <person name="Gao Y.C."/>
            <person name="Liu J.Z."/>
            <person name="Shao H.Z."/>
            <person name="Wang X."/>
            <person name="Wang C.C."/>
            <person name="Yang T.C."/>
            <person name="Huo Q.B."/>
            <person name="Li W."/>
            <person name="Chen H.Y."/>
            <person name="Chen S.E."/>
            <person name="Zhou L.G."/>
            <person name="Ni X.B."/>
            <person name="Tian J.H."/>
            <person name="Sheng Y."/>
            <person name="Liu T."/>
            <person name="Pan Y.S."/>
            <person name="Xia L.Y."/>
            <person name="Li J."/>
            <person name="Zhao F."/>
            <person name="Cao W.C."/>
        </authorList>
    </citation>
    <scope>NUCLEOTIDE SEQUENCE</scope>
    <source>
        <strain evidence="5">Rmic-2018</strain>
    </source>
</reference>
<protein>
    <recommendedName>
        <fullName evidence="4">Peptidase S72 domain-containing protein</fullName>
    </recommendedName>
</protein>
<keyword evidence="3" id="KW-0732">Signal</keyword>
<feature type="region of interest" description="Disordered" evidence="1">
    <location>
        <begin position="1328"/>
        <end position="1362"/>
    </location>
</feature>
<feature type="chain" id="PRO_5039905719" description="Peptidase S72 domain-containing protein" evidence="3">
    <location>
        <begin position="17"/>
        <end position="1480"/>
    </location>
</feature>
<sequence>MDVLVALFLLSSPCTAVPLRATTSANAINLQGSSSSGAGLHSSTDGRLSTFAPPTKMTKSANDASLLAADSTTAYPRQTSILPAFVHNTPEESFTVHEDFSLNKTVGSRDAQSSSNDNNSTIASLVTQTSDDLLSYELSSLKNKSGDRWVGTFPGGMPSVEVTTVLPSQKEPRLAGKSSVVKVHEAPSQSVVKQDLTTSLPITVPSVTTHSQFDNEDLQVSAESLNTLESTSHFLPSASSNVTTHNYSTVQSLFTTAGYAVSANSDVLDITATPETSTPLSQNVNVQAPVPTQTKISESSKIVDIEIQLKSLVSTQGETIQPSTPSFTPPSFFSSHELQSVTLNKSSLSETPLPVDCTSVNCTEQSFQLTPWLPSVRGSSDMTPASSVEHSAALEQSISYEPDDRATLPLENTKTSTLTELPIPEYRTVERGTYSEQNRRLKPDDSATMFLVNIETSTPTMPIQNSALEHSTTVEKITSQKWNESTTLPLENTETSAVTALPILEYSEYSTVEHSTESEQYTSQKPDSAALPLGNNEPSTVTVLPILDYSTIEQSTKFELNTSPKPDSATLLLESNEPSTVTLLPILEYSTIKHITELEQNTSQKPDDSATLPLGNEETSTFTELPIPQHMTPERSTKLVQNATLEPDSATLPLENNELSAVTVPPILEFSAVEQSTKLEQNASQKPYSTTLPFENNEPSTVTILPIIQHSMIEHSTAWQKNTSQKLDNDAIMPPENTEASTVTVLPILEYTTVEHSTTSGKDTRQESDSATVPLGNNETTTVTPLISLDYPEIDNTSVATFSLQIIETPAKVTKIPPTSISVATSTRAHSSEPLVNVATQIVNMPTEETTVTKEANASESYFDTFSLAPTYDKATVVMPSQGRPLPATSRTSVAVVLSTSDLGDTATRSEMPDQDNATEYGEASSTGTGKTAGVTADTATTHLVGEQVHPESMDVLDLSESTSAEHLTPWEETDAIRQQLETLLAIGAITESSVLASFPYSSSEELANTTLEVTTTLPANSSSPAGSEPVSPRTPAIAPEGKLTSPYVEQSTTEKGSVFTALPSEMPRHGSTENSTLSVCVPLEPPRRPSHEFRLVFNTSAEFSWEQVEALEKRIQHFSNDSACPRHFARTAFTLGPPHELSWTDPSANASWCDNGAVDTLLQAMRTHSGHPTPEVTRAFYPEFKVVAVELHYRGACTDRRGIASFPVVATAIGAVLAAALIAGLVLWRALRLVPSRSRKLNVTSQSSAVPRESFYLKQRRPVLLTGENRAGSTNGTPSKSPHTKPNPPFVVDTDFCYINPNFLEVVKQSPPPPPPYRKSLDRRSLDAMLPAPPPRPLHGPHSTLGSRRRAEQDEGSSSSVSVIQEVVSYSLTADQHQRASDWHQTTCEKSPSSQGVISMVLLNNFLISLFTDVQEGVLRLLSPEPRREDTELDHEPSLFLYASAATARCQLLSGPPSPLAILVLLFYLRSARSRSLLP</sequence>
<organism evidence="5 6">
    <name type="scientific">Rhipicephalus microplus</name>
    <name type="common">Cattle tick</name>
    <name type="synonym">Boophilus microplus</name>
    <dbReference type="NCBI Taxonomy" id="6941"/>
    <lineage>
        <taxon>Eukaryota</taxon>
        <taxon>Metazoa</taxon>
        <taxon>Ecdysozoa</taxon>
        <taxon>Arthropoda</taxon>
        <taxon>Chelicerata</taxon>
        <taxon>Arachnida</taxon>
        <taxon>Acari</taxon>
        <taxon>Parasitiformes</taxon>
        <taxon>Ixodida</taxon>
        <taxon>Ixodoidea</taxon>
        <taxon>Ixodidae</taxon>
        <taxon>Rhipicephalinae</taxon>
        <taxon>Rhipicephalus</taxon>
        <taxon>Boophilus</taxon>
    </lineage>
</organism>
<feature type="compositionally biased region" description="Polar residues" evidence="1">
    <location>
        <begin position="1272"/>
        <end position="1282"/>
    </location>
</feature>
<feature type="domain" description="Peptidase S72" evidence="4">
    <location>
        <begin position="1085"/>
        <end position="1197"/>
    </location>
</feature>
<keyword evidence="6" id="KW-1185">Reference proteome</keyword>
<dbReference type="InterPro" id="IPR030398">
    <property type="entry name" value="SEA_DG_dom"/>
</dbReference>
<evidence type="ECO:0000313" key="6">
    <source>
        <dbReference type="Proteomes" id="UP000821866"/>
    </source>
</evidence>
<name>A0A9J6DG74_RHIMP</name>
<feature type="signal peptide" evidence="3">
    <location>
        <begin position="1"/>
        <end position="16"/>
    </location>
</feature>
<feature type="region of interest" description="Disordered" evidence="1">
    <location>
        <begin position="511"/>
        <end position="536"/>
    </location>
</feature>
<evidence type="ECO:0000256" key="1">
    <source>
        <dbReference type="SAM" id="MobiDB-lite"/>
    </source>
</evidence>
<gene>
    <name evidence="5" type="ORF">HPB51_012363</name>
</gene>
<reference evidence="5" key="2">
    <citation type="submission" date="2021-09" db="EMBL/GenBank/DDBJ databases">
        <authorList>
            <person name="Jia N."/>
            <person name="Wang J."/>
            <person name="Shi W."/>
            <person name="Du L."/>
            <person name="Sun Y."/>
            <person name="Zhan W."/>
            <person name="Jiang J."/>
            <person name="Wang Q."/>
            <person name="Zhang B."/>
            <person name="Ji P."/>
            <person name="Sakyi L.B."/>
            <person name="Cui X."/>
            <person name="Yuan T."/>
            <person name="Jiang B."/>
            <person name="Yang W."/>
            <person name="Lam T.T.-Y."/>
            <person name="Chang Q."/>
            <person name="Ding S."/>
            <person name="Wang X."/>
            <person name="Zhu J."/>
            <person name="Ruan X."/>
            <person name="Zhao L."/>
            <person name="Wei J."/>
            <person name="Que T."/>
            <person name="Du C."/>
            <person name="Cheng J."/>
            <person name="Dai P."/>
            <person name="Han X."/>
            <person name="Huang E."/>
            <person name="Gao Y."/>
            <person name="Liu J."/>
            <person name="Shao H."/>
            <person name="Ye R."/>
            <person name="Li L."/>
            <person name="Wei W."/>
            <person name="Wang X."/>
            <person name="Wang C."/>
            <person name="Huo Q."/>
            <person name="Li W."/>
            <person name="Guo W."/>
            <person name="Chen H."/>
            <person name="Chen S."/>
            <person name="Zhou L."/>
            <person name="Zhou L."/>
            <person name="Ni X."/>
            <person name="Tian J."/>
            <person name="Zhou Y."/>
            <person name="Sheng Y."/>
            <person name="Liu T."/>
            <person name="Pan Y."/>
            <person name="Xia L."/>
            <person name="Li J."/>
            <person name="Zhao F."/>
            <person name="Cao W."/>
        </authorList>
    </citation>
    <scope>NUCLEOTIDE SEQUENCE</scope>
    <source>
        <strain evidence="5">Rmic-2018</strain>
        <tissue evidence="5">Larvae</tissue>
    </source>
</reference>
<dbReference type="PROSITE" id="PS51699">
    <property type="entry name" value="SEA_DG"/>
    <property type="match status" value="1"/>
</dbReference>
<feature type="region of interest" description="Disordered" evidence="1">
    <location>
        <begin position="755"/>
        <end position="779"/>
    </location>
</feature>
<feature type="region of interest" description="Disordered" evidence="1">
    <location>
        <begin position="32"/>
        <end position="55"/>
    </location>
</feature>
<comment type="caution">
    <text evidence="5">The sequence shown here is derived from an EMBL/GenBank/DDBJ whole genome shotgun (WGS) entry which is preliminary data.</text>
</comment>
<dbReference type="VEuPathDB" id="VectorBase:LOC119174095"/>
<dbReference type="Proteomes" id="UP000821866">
    <property type="component" value="Chromosome 7"/>
</dbReference>
<dbReference type="EMBL" id="JABSTU010000009">
    <property type="protein sequence ID" value="KAH8021079.1"/>
    <property type="molecule type" value="Genomic_DNA"/>
</dbReference>
<feature type="transmembrane region" description="Helical" evidence="2">
    <location>
        <begin position="1207"/>
        <end position="1232"/>
    </location>
</feature>
<keyword evidence="2" id="KW-0472">Membrane</keyword>
<feature type="region of interest" description="Disordered" evidence="1">
    <location>
        <begin position="902"/>
        <end position="933"/>
    </location>
</feature>
<keyword evidence="2" id="KW-0812">Transmembrane</keyword>
<keyword evidence="2" id="KW-1133">Transmembrane helix</keyword>
<evidence type="ECO:0000256" key="3">
    <source>
        <dbReference type="SAM" id="SignalP"/>
    </source>
</evidence>
<feature type="region of interest" description="Disordered" evidence="1">
    <location>
        <begin position="1267"/>
        <end position="1288"/>
    </location>
</feature>
<feature type="region of interest" description="Disordered" evidence="1">
    <location>
        <begin position="1018"/>
        <end position="1056"/>
    </location>
</feature>
<feature type="compositionally biased region" description="Polar residues" evidence="1">
    <location>
        <begin position="769"/>
        <end position="779"/>
    </location>
</feature>
<evidence type="ECO:0000256" key="2">
    <source>
        <dbReference type="SAM" id="Phobius"/>
    </source>
</evidence>
<feature type="compositionally biased region" description="Polar residues" evidence="1">
    <location>
        <begin position="511"/>
        <end position="526"/>
    </location>
</feature>
<proteinExistence type="predicted"/>
<accession>A0A9J6DG74</accession>
<evidence type="ECO:0000313" key="5">
    <source>
        <dbReference type="EMBL" id="KAH8021079.1"/>
    </source>
</evidence>